<dbReference type="EMBL" id="MLKD01000002">
    <property type="protein sequence ID" value="OQE29813.1"/>
    <property type="molecule type" value="Genomic_DNA"/>
</dbReference>
<evidence type="ECO:0000259" key="7">
    <source>
        <dbReference type="PROSITE" id="PS50033"/>
    </source>
</evidence>
<dbReference type="STRING" id="303698.A0A1V6TW67"/>
<organism evidence="8 9">
    <name type="scientific">Penicillium steckii</name>
    <dbReference type="NCBI Taxonomy" id="303698"/>
    <lineage>
        <taxon>Eukaryota</taxon>
        <taxon>Fungi</taxon>
        <taxon>Dikarya</taxon>
        <taxon>Ascomycota</taxon>
        <taxon>Pezizomycotina</taxon>
        <taxon>Eurotiomycetes</taxon>
        <taxon>Eurotiomycetidae</taxon>
        <taxon>Eurotiales</taxon>
        <taxon>Aspergillaceae</taxon>
        <taxon>Penicillium</taxon>
    </lineage>
</organism>
<dbReference type="SUPFAM" id="SSF52833">
    <property type="entry name" value="Thioredoxin-like"/>
    <property type="match status" value="1"/>
</dbReference>
<dbReference type="PANTHER" id="PTHR46424">
    <property type="entry name" value="UBX DOMAIN-CONTAINING PROTEIN 4"/>
    <property type="match status" value="1"/>
</dbReference>
<gene>
    <name evidence="8" type="ORF">PENSTE_c002G03754</name>
</gene>
<sequence>MALFYSGTLQEGIALAVNETKAVVCFARDDTELSSTWEEDYFAESEIVQALHDKAITLRLAAGTQEAGFLTSFCPISSYPAVIVIKNGTLQEFITPEVSKGDFLNRLKVALEGKYVAPTPQPPQANTPSTNDTIATSSTSPASSPAPSTQQPTPQVSAVSSRPEPRRVVQGSSSSTTLPSKKASAEKPKEKQDKPPKSTNPSLSSPKLAIAETTKKTKEQPKEEPKPKPPVPRGPPQEYRLQVRLFDGGSVRSTFTPKQTIGKDVRSWLDQQMIDDNRPYNLKHILTPLPSRTLSVSEESQTLEKLGLGSTANLVMVPVQSYTSAYAASVSSLPMRGVSAVYNVASSVASTATSFVGSFLGYGQTEAPREPEASSSQPAPTPRNTRSSGPNIRTLHDQRNDGRDSQLYNGNQLNFEPRNQDGSDK</sequence>
<dbReference type="PANTHER" id="PTHR46424:SF1">
    <property type="entry name" value="UBX DOMAIN-CONTAINING PROTEIN 4"/>
    <property type="match status" value="1"/>
</dbReference>
<proteinExistence type="predicted"/>
<evidence type="ECO:0000256" key="6">
    <source>
        <dbReference type="SAM" id="MobiDB-lite"/>
    </source>
</evidence>
<evidence type="ECO:0000256" key="5">
    <source>
        <dbReference type="ARBA" id="ARBA00046062"/>
    </source>
</evidence>
<dbReference type="SMART" id="SM00166">
    <property type="entry name" value="UBX"/>
    <property type="match status" value="1"/>
</dbReference>
<dbReference type="SUPFAM" id="SSF54236">
    <property type="entry name" value="Ubiquitin-like"/>
    <property type="match status" value="1"/>
</dbReference>
<dbReference type="InterPro" id="IPR001012">
    <property type="entry name" value="UBX_dom"/>
</dbReference>
<reference evidence="9" key="1">
    <citation type="journal article" date="2017" name="Nat. Microbiol.">
        <title>Global analysis of biosynthetic gene clusters reveals vast potential of secondary metabolite production in Penicillium species.</title>
        <authorList>
            <person name="Nielsen J.C."/>
            <person name="Grijseels S."/>
            <person name="Prigent S."/>
            <person name="Ji B."/>
            <person name="Dainat J."/>
            <person name="Nielsen K.F."/>
            <person name="Frisvad J.C."/>
            <person name="Workman M."/>
            <person name="Nielsen J."/>
        </authorList>
    </citation>
    <scope>NUCLEOTIDE SEQUENCE [LARGE SCALE GENOMIC DNA]</scope>
    <source>
        <strain evidence="9">IBT 24891</strain>
    </source>
</reference>
<dbReference type="OrthoDB" id="2445133at2759"/>
<dbReference type="GO" id="GO:0005789">
    <property type="term" value="C:endoplasmic reticulum membrane"/>
    <property type="evidence" value="ECO:0007669"/>
    <property type="project" value="UniProtKB-SubCell"/>
</dbReference>
<dbReference type="Proteomes" id="UP000191285">
    <property type="component" value="Unassembled WGS sequence"/>
</dbReference>
<dbReference type="Pfam" id="PF00789">
    <property type="entry name" value="UBX"/>
    <property type="match status" value="1"/>
</dbReference>
<name>A0A1V6TW67_9EURO</name>
<evidence type="ECO:0000256" key="2">
    <source>
        <dbReference type="ARBA" id="ARBA00023230"/>
    </source>
</evidence>
<dbReference type="Pfam" id="PF23187">
    <property type="entry name" value="UBX7_N"/>
    <property type="match status" value="1"/>
</dbReference>
<dbReference type="GO" id="GO:0036503">
    <property type="term" value="P:ERAD pathway"/>
    <property type="evidence" value="ECO:0007669"/>
    <property type="project" value="TreeGrafter"/>
</dbReference>
<feature type="compositionally biased region" description="Basic and acidic residues" evidence="6">
    <location>
        <begin position="394"/>
        <end position="404"/>
    </location>
</feature>
<feature type="region of interest" description="Disordered" evidence="6">
    <location>
        <begin position="116"/>
        <end position="237"/>
    </location>
</feature>
<protein>
    <recommendedName>
        <fullName evidence="4">UBX domain-containing protein 2</fullName>
    </recommendedName>
</protein>
<accession>A0A1V6TW67</accession>
<feature type="compositionally biased region" description="Low complexity" evidence="6">
    <location>
        <begin position="126"/>
        <end position="158"/>
    </location>
</feature>
<keyword evidence="9" id="KW-1185">Reference proteome</keyword>
<feature type="domain" description="UBX" evidence="7">
    <location>
        <begin position="240"/>
        <end position="316"/>
    </location>
</feature>
<dbReference type="AlphaFoldDB" id="A0A1V6TW67"/>
<comment type="subunit">
    <text evidence="3">Directly interacts with VCP. Interacts with UBQLN1. Forms a complex with VCP and UBQLN1.</text>
</comment>
<comment type="caution">
    <text evidence="8">The sequence shown here is derived from an EMBL/GenBank/DDBJ whole genome shotgun (WGS) entry which is preliminary data.</text>
</comment>
<keyword evidence="2" id="KW-0834">Unfolded protein response</keyword>
<dbReference type="InterPro" id="IPR036249">
    <property type="entry name" value="Thioredoxin-like_sf"/>
</dbReference>
<feature type="region of interest" description="Disordered" evidence="6">
    <location>
        <begin position="363"/>
        <end position="425"/>
    </location>
</feature>
<dbReference type="InterPro" id="IPR029071">
    <property type="entry name" value="Ubiquitin-like_domsf"/>
</dbReference>
<evidence type="ECO:0000256" key="1">
    <source>
        <dbReference type="ARBA" id="ARBA00004406"/>
    </source>
</evidence>
<evidence type="ECO:0000313" key="9">
    <source>
        <dbReference type="Proteomes" id="UP000191285"/>
    </source>
</evidence>
<comment type="subcellular location">
    <subcellularLocation>
        <location evidence="1">Endoplasmic reticulum membrane</location>
        <topology evidence="1">Peripheral membrane protein</topology>
    </subcellularLocation>
</comment>
<comment type="function">
    <text evidence="5">Involved in endoplasmic reticulum-associated protein degradation (ERAD). Acts as a platform to recruit both UBQLN1 and VCP to the ER during ERAD.</text>
</comment>
<feature type="compositionally biased region" description="Polar residues" evidence="6">
    <location>
        <begin position="373"/>
        <end position="391"/>
    </location>
</feature>
<feature type="compositionally biased region" description="Basic and acidic residues" evidence="6">
    <location>
        <begin position="213"/>
        <end position="227"/>
    </location>
</feature>
<evidence type="ECO:0000256" key="4">
    <source>
        <dbReference type="ARBA" id="ARBA00041575"/>
    </source>
</evidence>
<feature type="compositionally biased region" description="Basic and acidic residues" evidence="6">
    <location>
        <begin position="183"/>
        <end position="196"/>
    </location>
</feature>
<evidence type="ECO:0000313" key="8">
    <source>
        <dbReference type="EMBL" id="OQE29813.1"/>
    </source>
</evidence>
<dbReference type="GO" id="GO:0006986">
    <property type="term" value="P:response to unfolded protein"/>
    <property type="evidence" value="ECO:0007669"/>
    <property type="project" value="UniProtKB-KW"/>
</dbReference>
<evidence type="ECO:0000256" key="3">
    <source>
        <dbReference type="ARBA" id="ARBA00038812"/>
    </source>
</evidence>
<dbReference type="Gene3D" id="3.10.20.90">
    <property type="entry name" value="Phosphatidylinositol 3-kinase Catalytic Subunit, Chain A, domain 1"/>
    <property type="match status" value="1"/>
</dbReference>
<dbReference type="CDD" id="cd01767">
    <property type="entry name" value="UBX"/>
    <property type="match status" value="1"/>
</dbReference>
<dbReference type="PROSITE" id="PS50033">
    <property type="entry name" value="UBX"/>
    <property type="match status" value="1"/>
</dbReference>